<dbReference type="InterPro" id="IPR009003">
    <property type="entry name" value="Peptidase_S1_PA"/>
</dbReference>
<evidence type="ECO:0000313" key="1">
    <source>
        <dbReference type="EMBL" id="WDM64928.1"/>
    </source>
</evidence>
<proteinExistence type="predicted"/>
<accession>A0ABY7Y4P8</accession>
<dbReference type="EMBL" id="CP082270">
    <property type="protein sequence ID" value="WDM64928.1"/>
    <property type="molecule type" value="Genomic_DNA"/>
</dbReference>
<name>A0ABY7Y4P8_9GAMM</name>
<sequence length="327" mass="35308">MEYERVVGLRDELLDRFELRPRPVPEMRFSRGGARSRWRAPRAQIALGIAPGARQGDFYLAVRPQGEQSVIPQIVGEITEICKGEVDIQPMEILGPEGAAWLRGKSRPMRVGVSISNIKGAAGTLGLFVESEEMDGQFILSNNHVLLDPAGRGECRIIQPGRNDLIKSADVVADLVLWKDVVVGQVNVVDAAIARIRDPESGHVNNIPGLGSITQVSNVPGLFSGVAKIGRTTGLTYGRILGKGICAVSVAWDGGVAFFDDCIEVGAFPRKFSNGGDSGSVICDLKGGAFGHLFCGGWRRRFGVRVLKVTYATPLTTVFSELKLRLL</sequence>
<dbReference type="SUPFAM" id="SSF50494">
    <property type="entry name" value="Trypsin-like serine proteases"/>
    <property type="match status" value="1"/>
</dbReference>
<keyword evidence="2" id="KW-1185">Reference proteome</keyword>
<dbReference type="RefSeq" id="WP_274512291.1">
    <property type="nucleotide sequence ID" value="NZ_CP082270.1"/>
</dbReference>
<evidence type="ECO:0000313" key="2">
    <source>
        <dbReference type="Proteomes" id="UP001216828"/>
    </source>
</evidence>
<protein>
    <submittedName>
        <fullName evidence="1">Uncharacterized protein</fullName>
    </submittedName>
</protein>
<organism evidence="1 2">
    <name type="scientific">Stenotrophomonas forensis</name>
    <dbReference type="NCBI Taxonomy" id="2871169"/>
    <lineage>
        <taxon>Bacteria</taxon>
        <taxon>Pseudomonadati</taxon>
        <taxon>Pseudomonadota</taxon>
        <taxon>Gammaproteobacteria</taxon>
        <taxon>Lysobacterales</taxon>
        <taxon>Lysobacteraceae</taxon>
        <taxon>Stenotrophomonas</taxon>
        <taxon>Stenotrophomonas maltophilia group</taxon>
    </lineage>
</organism>
<reference evidence="1 2" key="1">
    <citation type="submission" date="2021-08" db="EMBL/GenBank/DDBJ databases">
        <title>Stenotrophomonas forensis sp. nov., isolated from contaminated viral transport media.</title>
        <authorList>
            <person name="Nguyen S.V."/>
            <person name="Edwards D."/>
            <person name="Scott S."/>
            <person name="Doss J."/>
            <person name="Merid S."/>
            <person name="Zelaya E."/>
            <person name="Maza C."/>
            <person name="Mann M."/>
            <person name="Hamilton B."/>
            <person name="Blackwell R."/>
            <person name="Tran A."/>
            <person name="Hauser J."/>
        </authorList>
    </citation>
    <scope>NUCLEOTIDE SEQUENCE [LARGE SCALE GENOMIC DNA]</scope>
    <source>
        <strain evidence="1 2">DFS-20110405</strain>
    </source>
</reference>
<dbReference type="Proteomes" id="UP001216828">
    <property type="component" value="Chromosome"/>
</dbReference>
<gene>
    <name evidence="1" type="ORF">K5L94_06480</name>
</gene>